<comment type="caution">
    <text evidence="15">The sequence shown here is derived from an EMBL/GenBank/DDBJ whole genome shotgun (WGS) entry which is preliminary data.</text>
</comment>
<keyword evidence="6" id="KW-0106">Calcium</keyword>
<dbReference type="InterPro" id="IPR056858">
    <property type="entry name" value="VSR_TRX"/>
</dbReference>
<dbReference type="InterPro" id="IPR046450">
    <property type="entry name" value="PA_dom_sf"/>
</dbReference>
<accession>A0AAD5M7U9</accession>
<keyword evidence="8 11" id="KW-0472">Membrane</keyword>
<gene>
    <name evidence="15" type="ORF">P43SY_008342</name>
</gene>
<dbReference type="Gene3D" id="3.50.30.30">
    <property type="match status" value="1"/>
</dbReference>
<dbReference type="PANTHER" id="PTHR22702:SF1">
    <property type="entry name" value="PROTEASE-ASSOCIATED DOMAIN-CONTAINING PROTEIN 1"/>
    <property type="match status" value="1"/>
</dbReference>
<feature type="transmembrane region" description="Helical" evidence="11">
    <location>
        <begin position="672"/>
        <end position="692"/>
    </location>
</feature>
<keyword evidence="5" id="KW-0677">Repeat</keyword>
<evidence type="ECO:0000256" key="2">
    <source>
        <dbReference type="ARBA" id="ARBA00022536"/>
    </source>
</evidence>
<feature type="domain" description="PA" evidence="13">
    <location>
        <begin position="89"/>
        <end position="170"/>
    </location>
</feature>
<feature type="domain" description="Vacuolar sorting receptor thioredoxin-like" evidence="14">
    <location>
        <begin position="212"/>
        <end position="386"/>
    </location>
</feature>
<dbReference type="Pfam" id="PF02225">
    <property type="entry name" value="PA"/>
    <property type="match status" value="1"/>
</dbReference>
<keyword evidence="9" id="KW-0325">Glycoprotein</keyword>
<evidence type="ECO:0000256" key="11">
    <source>
        <dbReference type="SAM" id="Phobius"/>
    </source>
</evidence>
<feature type="chain" id="PRO_5042101615" description="PA domain-containing protein" evidence="12">
    <location>
        <begin position="24"/>
        <end position="741"/>
    </location>
</feature>
<dbReference type="InterPro" id="IPR003137">
    <property type="entry name" value="PA_domain"/>
</dbReference>
<keyword evidence="7 11" id="KW-1133">Transmembrane helix</keyword>
<evidence type="ECO:0000259" key="13">
    <source>
        <dbReference type="Pfam" id="PF02225"/>
    </source>
</evidence>
<evidence type="ECO:0000256" key="8">
    <source>
        <dbReference type="ARBA" id="ARBA00023136"/>
    </source>
</evidence>
<sequence>MAKRAFAGRLLLLLGLQLSLCSATFRVVVPTVGEGAPNGSIAHRVAHFGRPPYGRGLVAALVPAPASDSRGCEPFADAAVHKALQQAGVESDRAEDAGDAAAEPFVLLVERGGCHFVAKARHAQAAGAVGLVVVDTDAAAKALPIMADDGTAGDVHIPSVIIGYTDGQQLATLVSRGRKTIVELQWDVPVRAARHVDVAMWLSSRMPPPVARFVRQFRVVLQALGPSVTLTPFYDVYDGHAWGCSVDHADDRPAHCPQLCILNETVCAYDPDRDNTAGLDGRDVLEEDVRQLCLHRALSSANRSDEFWDYVVHFHERCSPADATAAQFNADCSRVVRQSLQLPSLERCIRLDSAALLATQLSARQTLHLVDIPTLLVNDVPLAASLTCDEPISAATCPPLAMICAAFDASAAPPACAPSFWSERCLPPLERDACGDCTQRNTSTWNQRCAGCDGVPHSGVRVDECGVCGGDGSFDACGRCLPAGAADRDQSCTDCHGVPNGPAHLDACGVCGGHGSFDACGLCLDALDPRRQNIACRVAEDPDAVSAKMNLVGLGLRDFRGSVVRRFQEAVASACGVSSADAILVRSVDEPHTGAVAVLFFVACGGDECRERVTHSLQDPMTAQLIAAKMKDVDDAQQNAVVSGIAHIALHVTSSSASGSPLAPLEILTKDYAVNALVALVAIAAILVVGVVRVRDDRMRREFQQLVSRYAPLTAMDDDYEYEFDGGARGRASGSTGADAW</sequence>
<dbReference type="Proteomes" id="UP001209570">
    <property type="component" value="Unassembled WGS sequence"/>
</dbReference>
<keyword evidence="16" id="KW-1185">Reference proteome</keyword>
<dbReference type="AlphaFoldDB" id="A0AAD5M7U9"/>
<protein>
    <recommendedName>
        <fullName evidence="17">PA domain-containing protein</fullName>
    </recommendedName>
</protein>
<keyword evidence="3 11" id="KW-0812">Transmembrane</keyword>
<evidence type="ECO:0000313" key="15">
    <source>
        <dbReference type="EMBL" id="KAJ0406091.1"/>
    </source>
</evidence>
<dbReference type="EMBL" id="JAKCXM010000036">
    <property type="protein sequence ID" value="KAJ0406091.1"/>
    <property type="molecule type" value="Genomic_DNA"/>
</dbReference>
<dbReference type="GO" id="GO:0012505">
    <property type="term" value="C:endomembrane system"/>
    <property type="evidence" value="ECO:0007669"/>
    <property type="project" value="UniProtKB-SubCell"/>
</dbReference>
<evidence type="ECO:0000256" key="6">
    <source>
        <dbReference type="ARBA" id="ARBA00022837"/>
    </source>
</evidence>
<evidence type="ECO:0000256" key="1">
    <source>
        <dbReference type="ARBA" id="ARBA00004479"/>
    </source>
</evidence>
<evidence type="ECO:0000256" key="3">
    <source>
        <dbReference type="ARBA" id="ARBA00022692"/>
    </source>
</evidence>
<name>A0AAD5M7U9_PYTIN</name>
<keyword evidence="4 12" id="KW-0732">Signal</keyword>
<proteinExistence type="predicted"/>
<evidence type="ECO:0000256" key="12">
    <source>
        <dbReference type="SAM" id="SignalP"/>
    </source>
</evidence>
<evidence type="ECO:0000256" key="7">
    <source>
        <dbReference type="ARBA" id="ARBA00022989"/>
    </source>
</evidence>
<evidence type="ECO:0000313" key="16">
    <source>
        <dbReference type="Proteomes" id="UP001209570"/>
    </source>
</evidence>
<feature type="signal peptide" evidence="12">
    <location>
        <begin position="1"/>
        <end position="23"/>
    </location>
</feature>
<comment type="subcellular location">
    <subcellularLocation>
        <location evidence="10">Endomembrane system</location>
        <topology evidence="10">Single-pass membrane protein</topology>
    </subcellularLocation>
    <subcellularLocation>
        <location evidence="1">Membrane</location>
        <topology evidence="1">Single-pass type I membrane protein</topology>
    </subcellularLocation>
</comment>
<dbReference type="GO" id="GO:0016020">
    <property type="term" value="C:membrane"/>
    <property type="evidence" value="ECO:0007669"/>
    <property type="project" value="UniProtKB-SubCell"/>
</dbReference>
<dbReference type="Pfam" id="PF25011">
    <property type="entry name" value="VSR_TRX"/>
    <property type="match status" value="1"/>
</dbReference>
<evidence type="ECO:0000256" key="4">
    <source>
        <dbReference type="ARBA" id="ARBA00022729"/>
    </source>
</evidence>
<evidence type="ECO:0008006" key="17">
    <source>
        <dbReference type="Google" id="ProtNLM"/>
    </source>
</evidence>
<evidence type="ECO:0000259" key="14">
    <source>
        <dbReference type="Pfam" id="PF25011"/>
    </source>
</evidence>
<evidence type="ECO:0000256" key="10">
    <source>
        <dbReference type="ARBA" id="ARBA00037847"/>
    </source>
</evidence>
<dbReference type="PANTHER" id="PTHR22702">
    <property type="entry name" value="PROTEASE-ASSOCIATED DOMAIN-CONTAINING PROTEIN"/>
    <property type="match status" value="1"/>
</dbReference>
<evidence type="ECO:0000256" key="5">
    <source>
        <dbReference type="ARBA" id="ARBA00022737"/>
    </source>
</evidence>
<evidence type="ECO:0000256" key="9">
    <source>
        <dbReference type="ARBA" id="ARBA00023180"/>
    </source>
</evidence>
<dbReference type="SUPFAM" id="SSF52025">
    <property type="entry name" value="PA domain"/>
    <property type="match status" value="1"/>
</dbReference>
<keyword evidence="2" id="KW-0245">EGF-like domain</keyword>
<reference evidence="15" key="1">
    <citation type="submission" date="2021-12" db="EMBL/GenBank/DDBJ databases">
        <title>Prjna785345.</title>
        <authorList>
            <person name="Rujirawat T."/>
            <person name="Krajaejun T."/>
        </authorList>
    </citation>
    <scope>NUCLEOTIDE SEQUENCE</scope>
    <source>
        <strain evidence="15">Pi057C3</strain>
    </source>
</reference>
<organism evidence="15 16">
    <name type="scientific">Pythium insidiosum</name>
    <name type="common">Pythiosis disease agent</name>
    <dbReference type="NCBI Taxonomy" id="114742"/>
    <lineage>
        <taxon>Eukaryota</taxon>
        <taxon>Sar</taxon>
        <taxon>Stramenopiles</taxon>
        <taxon>Oomycota</taxon>
        <taxon>Peronosporomycetes</taxon>
        <taxon>Pythiales</taxon>
        <taxon>Pythiaceae</taxon>
        <taxon>Pythium</taxon>
    </lineage>
</organism>